<organism evidence="2">
    <name type="scientific">uncultured Desulfovibrio sp</name>
    <dbReference type="NCBI Taxonomy" id="167968"/>
    <lineage>
        <taxon>Bacteria</taxon>
        <taxon>Pseudomonadati</taxon>
        <taxon>Thermodesulfobacteriota</taxon>
        <taxon>Desulfovibrionia</taxon>
        <taxon>Desulfovibrionales</taxon>
        <taxon>Desulfovibrionaceae</taxon>
        <taxon>Desulfovibrio</taxon>
        <taxon>environmental samples</taxon>
    </lineage>
</organism>
<feature type="region of interest" description="Disordered" evidence="1">
    <location>
        <begin position="119"/>
        <end position="141"/>
    </location>
</feature>
<reference evidence="2" key="1">
    <citation type="submission" date="2016-08" db="EMBL/GenBank/DDBJ databases">
        <authorList>
            <person name="Seilhamer J.J."/>
        </authorList>
    </citation>
    <scope>NUCLEOTIDE SEQUENCE</scope>
    <source>
        <strain evidence="2">86-1</strain>
    </source>
</reference>
<evidence type="ECO:0000313" key="2">
    <source>
        <dbReference type="EMBL" id="SCM74369.1"/>
    </source>
</evidence>
<accession>A0A212LAL6</accession>
<gene>
    <name evidence="2" type="ORF">KL86DES1_21896</name>
</gene>
<protein>
    <submittedName>
        <fullName evidence="2">Uncharacterized protein</fullName>
    </submittedName>
</protein>
<name>A0A212LAL6_9BACT</name>
<evidence type="ECO:0000256" key="1">
    <source>
        <dbReference type="SAM" id="MobiDB-lite"/>
    </source>
</evidence>
<proteinExistence type="predicted"/>
<dbReference type="AlphaFoldDB" id="A0A212LAL6"/>
<sequence>MLRGMVFFMAIIVAIFCLQLAINGGVLQSHGDVSSCESVMQQKTCLSLLAVVDMNVHGPPNISAGSAKESSTRSESLKNTMPGWAKYDVEDLPQIKYAFLKIFHHDPTENFGLSPLSEAPTWSDKSKLRTLRPPVRAAPHA</sequence>
<dbReference type="EMBL" id="FMJC01000002">
    <property type="protein sequence ID" value="SCM74369.1"/>
    <property type="molecule type" value="Genomic_DNA"/>
</dbReference>